<accession>A0A0B8QVD1</accession>
<comment type="similarity">
    <text evidence="1">Belongs to the LysR transcriptional regulatory family.</text>
</comment>
<sequence>MNMYRSDKVVNRSLPPLNSLRAFEAAARHLSLSKAASELNVSRGAISQQIKLLERHLNEPLFLRQGSQLNLTDPAIHFLTLLTAMFDNLQMGTQGLFGQNVQQTLTVRISQSFCCAWLLTRLADFQRQNPNLNIKFYSTVNLYPSNEQTCDIEIINGYGNWHNKDALQLTKSEEWVVVASPCFIKRYDFSQAIETISSYPKISTMGYSEGWRDWFNVHSSGMPYTLPVLEFDSTQLSMEAACQGLGMLLAKRILVEDSIKAGDLVIAHKNSFSSHSHHYLIVNKNRENLYQVNQFKQWLLESLS</sequence>
<proteinExistence type="inferred from homology"/>
<dbReference type="EMBL" id="BBSC01000011">
    <property type="protein sequence ID" value="GAM78089.1"/>
    <property type="molecule type" value="Genomic_DNA"/>
</dbReference>
<reference evidence="6 7" key="2">
    <citation type="submission" date="2015-01" db="EMBL/GenBank/DDBJ databases">
        <authorList>
            <consortium name="NBRP consortium"/>
            <person name="Sawabe T."/>
            <person name="Meirelles P."/>
            <person name="Feng G."/>
            <person name="Sayaka M."/>
            <person name="Hattori M."/>
            <person name="Ohkuma M."/>
        </authorList>
    </citation>
    <scope>NUCLEOTIDE SEQUENCE [LARGE SCALE GENOMIC DNA]</scope>
    <source>
        <strain evidence="7">JCM 19241</strain>
    </source>
</reference>
<dbReference type="PANTHER" id="PTHR30537:SF74">
    <property type="entry name" value="HTH-TYPE TRANSCRIPTIONAL REGULATOR TRPI"/>
    <property type="match status" value="1"/>
</dbReference>
<keyword evidence="4" id="KW-0804">Transcription</keyword>
<dbReference type="GO" id="GO:0043565">
    <property type="term" value="F:sequence-specific DNA binding"/>
    <property type="evidence" value="ECO:0007669"/>
    <property type="project" value="TreeGrafter"/>
</dbReference>
<dbReference type="Pfam" id="PF00126">
    <property type="entry name" value="HTH_1"/>
    <property type="match status" value="1"/>
</dbReference>
<name>A0A0B8QVD1_9VIBR</name>
<dbReference type="InterPro" id="IPR036390">
    <property type="entry name" value="WH_DNA-bd_sf"/>
</dbReference>
<dbReference type="STRING" id="1481914.JCM19241_817"/>
<dbReference type="Gene3D" id="3.40.190.10">
    <property type="entry name" value="Periplasmic binding protein-like II"/>
    <property type="match status" value="2"/>
</dbReference>
<dbReference type="Pfam" id="PF03466">
    <property type="entry name" value="LysR_substrate"/>
    <property type="match status" value="1"/>
</dbReference>
<dbReference type="InterPro" id="IPR036388">
    <property type="entry name" value="WH-like_DNA-bd_sf"/>
</dbReference>
<dbReference type="AlphaFoldDB" id="A0A0B8QVD1"/>
<keyword evidence="3" id="KW-0238">DNA-binding</keyword>
<evidence type="ECO:0000256" key="1">
    <source>
        <dbReference type="ARBA" id="ARBA00009437"/>
    </source>
</evidence>
<comment type="caution">
    <text evidence="6">The sequence shown here is derived from an EMBL/GenBank/DDBJ whole genome shotgun (WGS) entry which is preliminary data.</text>
</comment>
<dbReference type="InterPro" id="IPR005119">
    <property type="entry name" value="LysR_subst-bd"/>
</dbReference>
<dbReference type="PROSITE" id="PS50931">
    <property type="entry name" value="HTH_LYSR"/>
    <property type="match status" value="1"/>
</dbReference>
<reference evidence="6 7" key="1">
    <citation type="submission" date="2015-01" db="EMBL/GenBank/DDBJ databases">
        <title>Vibrio sp. C94 JCM 19241 whole genome shotgun sequence.</title>
        <authorList>
            <person name="Sawabe T."/>
            <person name="Meirelles P."/>
            <person name="Feng G."/>
            <person name="Sayaka M."/>
            <person name="Hattori M."/>
            <person name="Ohkuma M."/>
        </authorList>
    </citation>
    <scope>NUCLEOTIDE SEQUENCE [LARGE SCALE GENOMIC DNA]</scope>
    <source>
        <strain evidence="7">JCM 19241</strain>
    </source>
</reference>
<dbReference type="InterPro" id="IPR058163">
    <property type="entry name" value="LysR-type_TF_proteobact-type"/>
</dbReference>
<dbReference type="GO" id="GO:0006351">
    <property type="term" value="P:DNA-templated transcription"/>
    <property type="evidence" value="ECO:0007669"/>
    <property type="project" value="TreeGrafter"/>
</dbReference>
<evidence type="ECO:0000313" key="7">
    <source>
        <dbReference type="Proteomes" id="UP000031666"/>
    </source>
</evidence>
<evidence type="ECO:0000256" key="4">
    <source>
        <dbReference type="ARBA" id="ARBA00023163"/>
    </source>
</evidence>
<keyword evidence="2" id="KW-0805">Transcription regulation</keyword>
<evidence type="ECO:0000256" key="2">
    <source>
        <dbReference type="ARBA" id="ARBA00023015"/>
    </source>
</evidence>
<dbReference type="GO" id="GO:0003700">
    <property type="term" value="F:DNA-binding transcription factor activity"/>
    <property type="evidence" value="ECO:0007669"/>
    <property type="project" value="InterPro"/>
</dbReference>
<dbReference type="SUPFAM" id="SSF46785">
    <property type="entry name" value="Winged helix' DNA-binding domain"/>
    <property type="match status" value="1"/>
</dbReference>
<feature type="domain" description="HTH lysR-type" evidence="5">
    <location>
        <begin position="15"/>
        <end position="72"/>
    </location>
</feature>
<evidence type="ECO:0000313" key="6">
    <source>
        <dbReference type="EMBL" id="GAM78089.1"/>
    </source>
</evidence>
<gene>
    <name evidence="6" type="ORF">JCM19241_817</name>
</gene>
<protein>
    <submittedName>
        <fullName evidence="6">Transcriptional regulator</fullName>
    </submittedName>
</protein>
<dbReference type="SUPFAM" id="SSF53850">
    <property type="entry name" value="Periplasmic binding protein-like II"/>
    <property type="match status" value="1"/>
</dbReference>
<evidence type="ECO:0000256" key="3">
    <source>
        <dbReference type="ARBA" id="ARBA00023125"/>
    </source>
</evidence>
<dbReference type="Proteomes" id="UP000031666">
    <property type="component" value="Unassembled WGS sequence"/>
</dbReference>
<dbReference type="Gene3D" id="1.10.10.10">
    <property type="entry name" value="Winged helix-like DNA-binding domain superfamily/Winged helix DNA-binding domain"/>
    <property type="match status" value="1"/>
</dbReference>
<dbReference type="PRINTS" id="PR00039">
    <property type="entry name" value="HTHLYSR"/>
</dbReference>
<dbReference type="PANTHER" id="PTHR30537">
    <property type="entry name" value="HTH-TYPE TRANSCRIPTIONAL REGULATOR"/>
    <property type="match status" value="1"/>
</dbReference>
<evidence type="ECO:0000259" key="5">
    <source>
        <dbReference type="PROSITE" id="PS50931"/>
    </source>
</evidence>
<organism evidence="6 7">
    <name type="scientific">Vibrio ishigakensis</name>
    <dbReference type="NCBI Taxonomy" id="1481914"/>
    <lineage>
        <taxon>Bacteria</taxon>
        <taxon>Pseudomonadati</taxon>
        <taxon>Pseudomonadota</taxon>
        <taxon>Gammaproteobacteria</taxon>
        <taxon>Vibrionales</taxon>
        <taxon>Vibrionaceae</taxon>
        <taxon>Vibrio</taxon>
    </lineage>
</organism>
<dbReference type="InterPro" id="IPR000847">
    <property type="entry name" value="LysR_HTH_N"/>
</dbReference>